<keyword evidence="1" id="KW-0472">Membrane</keyword>
<keyword evidence="1" id="KW-0812">Transmembrane</keyword>
<feature type="transmembrane region" description="Helical" evidence="1">
    <location>
        <begin position="134"/>
        <end position="167"/>
    </location>
</feature>
<keyword evidence="1" id="KW-1133">Transmembrane helix</keyword>
<feature type="transmembrane region" description="Helical" evidence="1">
    <location>
        <begin position="48"/>
        <end position="70"/>
    </location>
</feature>
<evidence type="ECO:0000313" key="2">
    <source>
        <dbReference type="EMBL" id="OGG47265.1"/>
    </source>
</evidence>
<reference evidence="2 3" key="1">
    <citation type="journal article" date="2016" name="Nat. Commun.">
        <title>Thousands of microbial genomes shed light on interconnected biogeochemical processes in an aquifer system.</title>
        <authorList>
            <person name="Anantharaman K."/>
            <person name="Brown C.T."/>
            <person name="Hug L.A."/>
            <person name="Sharon I."/>
            <person name="Castelle C.J."/>
            <person name="Probst A.J."/>
            <person name="Thomas B.C."/>
            <person name="Singh A."/>
            <person name="Wilkins M.J."/>
            <person name="Karaoz U."/>
            <person name="Brodie E.L."/>
            <person name="Williams K.H."/>
            <person name="Hubbard S.S."/>
            <person name="Banfield J.F."/>
        </authorList>
    </citation>
    <scope>NUCLEOTIDE SEQUENCE [LARGE SCALE GENOMIC DNA]</scope>
</reference>
<name>A0A1F6CDD9_9BACT</name>
<organism evidence="2 3">
    <name type="scientific">Candidatus Kaiserbacteria bacterium RIFCSPHIGHO2_01_FULL_49_13</name>
    <dbReference type="NCBI Taxonomy" id="1798477"/>
    <lineage>
        <taxon>Bacteria</taxon>
        <taxon>Candidatus Kaiseribacteriota</taxon>
    </lineage>
</organism>
<accession>A0A1F6CDD9</accession>
<dbReference type="AlphaFoldDB" id="A0A1F6CDD9"/>
<dbReference type="EMBL" id="MFKQ01000017">
    <property type="protein sequence ID" value="OGG47265.1"/>
    <property type="molecule type" value="Genomic_DNA"/>
</dbReference>
<evidence type="ECO:0000256" key="1">
    <source>
        <dbReference type="SAM" id="Phobius"/>
    </source>
</evidence>
<feature type="transmembrane region" description="Helical" evidence="1">
    <location>
        <begin position="104"/>
        <end position="122"/>
    </location>
</feature>
<sequence length="291" mass="31942">MNILNAAKLAGIGGGAALVPLLAIWWFVPEKGAGTKTTTAVSASPDEGVVLGIMVAVALMALIGILFALWRYGTPTLFRRSEKKKPPPEGGFFKRQWGQHKSKLPAPIAFASLLILCYLFFPDQFGWYWKRQELFWGTIIGLTIATWIFGLGGWAKITALAIVAVILAGNARQLAVGEWWGTLDTTKEYVRPQQPPPSTSSVMWERGTIWAPPGDDFAALDVGNRGRGCLDFSGPNLDGDDFEYKYVATNPQGYQTEKHRLDPGDRVRTFLVKSKIAGTAVPVRWEIRSGC</sequence>
<feature type="transmembrane region" description="Helical" evidence="1">
    <location>
        <begin position="9"/>
        <end position="28"/>
    </location>
</feature>
<gene>
    <name evidence="2" type="ORF">A2671_01860</name>
</gene>
<dbReference type="Proteomes" id="UP000178344">
    <property type="component" value="Unassembled WGS sequence"/>
</dbReference>
<proteinExistence type="predicted"/>
<protein>
    <submittedName>
        <fullName evidence="2">Uncharacterized protein</fullName>
    </submittedName>
</protein>
<evidence type="ECO:0000313" key="3">
    <source>
        <dbReference type="Proteomes" id="UP000178344"/>
    </source>
</evidence>
<comment type="caution">
    <text evidence="2">The sequence shown here is derived from an EMBL/GenBank/DDBJ whole genome shotgun (WGS) entry which is preliminary data.</text>
</comment>